<keyword evidence="1" id="KW-0472">Membrane</keyword>
<comment type="caution">
    <text evidence="2">The sequence shown here is derived from an EMBL/GenBank/DDBJ whole genome shotgun (WGS) entry which is preliminary data.</text>
</comment>
<feature type="transmembrane region" description="Helical" evidence="1">
    <location>
        <begin position="294"/>
        <end position="317"/>
    </location>
</feature>
<dbReference type="GO" id="GO:0042925">
    <property type="term" value="F:benzoate transmembrane transporter activity"/>
    <property type="evidence" value="ECO:0007669"/>
    <property type="project" value="InterPro"/>
</dbReference>
<accession>A0A0H2MBL5</accession>
<feature type="transmembrane region" description="Helical" evidence="1">
    <location>
        <begin position="174"/>
        <end position="192"/>
    </location>
</feature>
<protein>
    <submittedName>
        <fullName evidence="2">Benzoate transporter</fullName>
    </submittedName>
</protein>
<dbReference type="PANTHER" id="PTHR30199">
    <property type="entry name" value="MFS FAMILY TRANSPORTER, PREDICTED SUBSTRATE BENZOATE"/>
    <property type="match status" value="1"/>
</dbReference>
<name>A0A0H2MBL5_9PROT</name>
<organism evidence="2 3">
    <name type="scientific">Kiloniella spongiae</name>
    <dbReference type="NCBI Taxonomy" id="1489064"/>
    <lineage>
        <taxon>Bacteria</taxon>
        <taxon>Pseudomonadati</taxon>
        <taxon>Pseudomonadota</taxon>
        <taxon>Alphaproteobacteria</taxon>
        <taxon>Rhodospirillales</taxon>
        <taxon>Kiloniellaceae</taxon>
        <taxon>Kiloniella</taxon>
    </lineage>
</organism>
<dbReference type="RefSeq" id="WP_047765069.1">
    <property type="nucleotide sequence ID" value="NZ_LAQL01000010.1"/>
</dbReference>
<gene>
    <name evidence="2" type="ORF">WH96_15185</name>
</gene>
<keyword evidence="3" id="KW-1185">Reference proteome</keyword>
<keyword evidence="1" id="KW-0812">Transmembrane</keyword>
<feature type="transmembrane region" description="Helical" evidence="1">
    <location>
        <begin position="366"/>
        <end position="387"/>
    </location>
</feature>
<evidence type="ECO:0000256" key="1">
    <source>
        <dbReference type="SAM" id="Phobius"/>
    </source>
</evidence>
<feature type="transmembrane region" description="Helical" evidence="1">
    <location>
        <begin position="46"/>
        <end position="65"/>
    </location>
</feature>
<dbReference type="STRING" id="1489064.WH96_15185"/>
<dbReference type="EMBL" id="LAQL01000010">
    <property type="protein sequence ID" value="KLN59738.1"/>
    <property type="molecule type" value="Genomic_DNA"/>
</dbReference>
<evidence type="ECO:0000313" key="3">
    <source>
        <dbReference type="Proteomes" id="UP000035444"/>
    </source>
</evidence>
<feature type="transmembrane region" description="Helical" evidence="1">
    <location>
        <begin position="12"/>
        <end position="34"/>
    </location>
</feature>
<dbReference type="PATRIC" id="fig|1489064.4.peg.3"/>
<proteinExistence type="predicted"/>
<feature type="transmembrane region" description="Helical" evidence="1">
    <location>
        <begin position="252"/>
        <end position="274"/>
    </location>
</feature>
<dbReference type="Proteomes" id="UP000035444">
    <property type="component" value="Unassembled WGS sequence"/>
</dbReference>
<reference evidence="2 3" key="1">
    <citation type="submission" date="2015-03" db="EMBL/GenBank/DDBJ databases">
        <title>Genome Sequence of Kiloniella spongiae MEBiC09566, isolated from a marine sponge.</title>
        <authorList>
            <person name="Shao Z."/>
            <person name="Wang L."/>
            <person name="Li X."/>
        </authorList>
    </citation>
    <scope>NUCLEOTIDE SEQUENCE [LARGE SCALE GENOMIC DNA]</scope>
    <source>
        <strain evidence="2 3">MEBiC09566</strain>
    </source>
</reference>
<dbReference type="AlphaFoldDB" id="A0A0H2MBL5"/>
<sequence length="396" mass="40739">MNFLKDLSLQSTFMGLLVAFVGFASSFVVVLQGIRAVGASEEQAATALMILSIAMGLCAIVLSLYSKLPISVAWSTPGAALLASTSTVPGGFSVAAGSFILCAILFVIAGLWKPLGKAVNKIPGALANAMLAGILLGLCLAPVKAIAEKPLFGLCILLTWIIAGRINKLLAVPAALMALILIMIFGVDFTAASKTELFSNIVPSFTMVYPEFSLAGLIGITIPLFIVTMASQNVPGIAVLKIHDYTPSSGPLIAFTGVFSGISALFGGHAVNLAAITAAMCASEDAHPDPTKRYWSAVISGVGYIVFGLLSGLVTTFAVIAPSILIAAVAGLALISAFSNAALAAFNDPDSREASAVTFLITASGVTFFGISGAFWGLLAGGLILYITHVFSLKKK</sequence>
<feature type="transmembrane region" description="Helical" evidence="1">
    <location>
        <begin position="91"/>
        <end position="112"/>
    </location>
</feature>
<feature type="transmembrane region" description="Helical" evidence="1">
    <location>
        <begin position="212"/>
        <end position="231"/>
    </location>
</feature>
<keyword evidence="1" id="KW-1133">Transmembrane helix</keyword>
<evidence type="ECO:0000313" key="2">
    <source>
        <dbReference type="EMBL" id="KLN59738.1"/>
    </source>
</evidence>
<dbReference type="GO" id="GO:0005886">
    <property type="term" value="C:plasma membrane"/>
    <property type="evidence" value="ECO:0007669"/>
    <property type="project" value="TreeGrafter"/>
</dbReference>
<feature type="transmembrane region" description="Helical" evidence="1">
    <location>
        <begin position="124"/>
        <end position="143"/>
    </location>
</feature>
<feature type="transmembrane region" description="Helical" evidence="1">
    <location>
        <begin position="324"/>
        <end position="346"/>
    </location>
</feature>
<dbReference type="NCBIfam" id="TIGR00843">
    <property type="entry name" value="benE"/>
    <property type="match status" value="1"/>
</dbReference>
<dbReference type="Pfam" id="PF03594">
    <property type="entry name" value="BenE"/>
    <property type="match status" value="1"/>
</dbReference>
<dbReference type="OrthoDB" id="9792424at2"/>
<dbReference type="PANTHER" id="PTHR30199:SF0">
    <property type="entry name" value="INNER MEMBRANE PROTEIN YDCO"/>
    <property type="match status" value="1"/>
</dbReference>
<feature type="transmembrane region" description="Helical" evidence="1">
    <location>
        <begin position="149"/>
        <end position="167"/>
    </location>
</feature>
<dbReference type="InterPro" id="IPR004711">
    <property type="entry name" value="Benzoate_Transporter"/>
</dbReference>